<evidence type="ECO:0000313" key="2">
    <source>
        <dbReference type="Proteomes" id="UP000592780"/>
    </source>
</evidence>
<dbReference type="AlphaFoldDB" id="A0A6I1PNK3"/>
<dbReference type="Proteomes" id="UP000592780">
    <property type="component" value="Unassembled WGS sequence"/>
</dbReference>
<keyword evidence="2" id="KW-1185">Reference proteome</keyword>
<organism evidence="1 2">
    <name type="scientific">Paraburkholderia atlantica</name>
    <dbReference type="NCBI Taxonomy" id="2654982"/>
    <lineage>
        <taxon>Bacteria</taxon>
        <taxon>Pseudomonadati</taxon>
        <taxon>Pseudomonadota</taxon>
        <taxon>Betaproteobacteria</taxon>
        <taxon>Burkholderiales</taxon>
        <taxon>Burkholderiaceae</taxon>
        <taxon>Paraburkholderia</taxon>
    </lineage>
</organism>
<sequence length="266" mass="29114">MSEIGSAVLVFALLLIATGLGVGVRPLLPEEHKAHETVQLVQLVIGMLVTFAALVLGLMTASAKSSFDTASNDMRSYAAELIEFDTTLRELGSSADESRRLLRQYTAAAIASTWPREPAPSGDYPRDLGPPDNSQRLENVRLGDMLTTVGRQLRQLRTQDALQQRALDDALIQYRRVIDARWKIIEEGHSSISQPFFKTLTFWLGVIFLSFGLIAPRNALALVTITLGAVSIASAVYVIVDLDSPFTGPIVISSLPLRDTLEHLSR</sequence>
<accession>A0A6I1PNK3</accession>
<name>A0A6I1PNK3_PARAM</name>
<dbReference type="OrthoDB" id="4711656at2"/>
<comment type="caution">
    <text evidence="1">The sequence shown here is derived from an EMBL/GenBank/DDBJ whole genome shotgun (WGS) entry which is preliminary data.</text>
</comment>
<dbReference type="InterPro" id="IPR025333">
    <property type="entry name" value="DUF4239"/>
</dbReference>
<reference evidence="1 2" key="1">
    <citation type="submission" date="2020-08" db="EMBL/GenBank/DDBJ databases">
        <title>Genomic Encyclopedia of Type Strains, Phase IV (KMG-V): Genome sequencing to study the core and pangenomes of soil and plant-associated prokaryotes.</title>
        <authorList>
            <person name="Whitman W."/>
        </authorList>
    </citation>
    <scope>NUCLEOTIDE SEQUENCE [LARGE SCALE GENOMIC DNA]</scope>
    <source>
        <strain evidence="1 2">JPY158</strain>
    </source>
</reference>
<proteinExistence type="predicted"/>
<protein>
    <recommendedName>
        <fullName evidence="3">DUF4239 domain-containing protein</fullName>
    </recommendedName>
</protein>
<dbReference type="RefSeq" id="WP_018434666.1">
    <property type="nucleotide sequence ID" value="NZ_JACHDD010000009.1"/>
</dbReference>
<dbReference type="EMBL" id="JACHDD010000009">
    <property type="protein sequence ID" value="MBB5427275.1"/>
    <property type="molecule type" value="Genomic_DNA"/>
</dbReference>
<evidence type="ECO:0008006" key="3">
    <source>
        <dbReference type="Google" id="ProtNLM"/>
    </source>
</evidence>
<dbReference type="Pfam" id="PF14023">
    <property type="entry name" value="Bestrophin-like"/>
    <property type="match status" value="1"/>
</dbReference>
<evidence type="ECO:0000313" key="1">
    <source>
        <dbReference type="EMBL" id="MBB5427275.1"/>
    </source>
</evidence>
<gene>
    <name evidence="1" type="ORF">HDG40_005454</name>
</gene>